<dbReference type="InterPro" id="IPR002994">
    <property type="entry name" value="Surf1/Shy1"/>
</dbReference>
<feature type="transmembrane region" description="Helical" evidence="1">
    <location>
        <begin position="169"/>
        <end position="188"/>
    </location>
</feature>
<dbReference type="PROSITE" id="PS50895">
    <property type="entry name" value="SURF1"/>
    <property type="match status" value="1"/>
</dbReference>
<sequence length="192" mass="20582">MRRLPLVPTLLVLLMVPAMIALGFWQLQRAEWKEGLLGRLAANAEAPVIGAPAELAARKDELSFRQVRITCAATHIGAPTAARAASGASGYRQIARCDRAGGEPLLVSLGVASDPTLRPTAIPVSFTGWLVPREGSPAFLLVPDAPADARLAAEARPSLDTIANNHRGYAFQWFAFAAVLSLIYLIYIRRSA</sequence>
<name>A0ABV7X8U1_9SPHN</name>
<comment type="caution">
    <text evidence="1">Lacks conserved residue(s) required for the propagation of feature annotation.</text>
</comment>
<reference evidence="3" key="1">
    <citation type="journal article" date="2019" name="Int. J. Syst. Evol. Microbiol.">
        <title>The Global Catalogue of Microorganisms (GCM) 10K type strain sequencing project: providing services to taxonomists for standard genome sequencing and annotation.</title>
        <authorList>
            <consortium name="The Broad Institute Genomics Platform"/>
            <consortium name="The Broad Institute Genome Sequencing Center for Infectious Disease"/>
            <person name="Wu L."/>
            <person name="Ma J."/>
        </authorList>
    </citation>
    <scope>NUCLEOTIDE SEQUENCE [LARGE SCALE GENOMIC DNA]</scope>
    <source>
        <strain evidence="3">KCTC 42644</strain>
    </source>
</reference>
<evidence type="ECO:0000313" key="2">
    <source>
        <dbReference type="EMBL" id="MFC3711729.1"/>
    </source>
</evidence>
<keyword evidence="1" id="KW-1003">Cell membrane</keyword>
<dbReference type="RefSeq" id="WP_380857226.1">
    <property type="nucleotide sequence ID" value="NZ_JBHRXV010000003.1"/>
</dbReference>
<evidence type="ECO:0000313" key="3">
    <source>
        <dbReference type="Proteomes" id="UP001595615"/>
    </source>
</evidence>
<keyword evidence="3" id="KW-1185">Reference proteome</keyword>
<proteinExistence type="inferred from homology"/>
<evidence type="ECO:0000256" key="1">
    <source>
        <dbReference type="RuleBase" id="RU363076"/>
    </source>
</evidence>
<comment type="subcellular location">
    <subcellularLocation>
        <location evidence="1">Cell membrane</location>
        <topology evidence="1">Multi-pass membrane protein</topology>
    </subcellularLocation>
</comment>
<keyword evidence="1" id="KW-0472">Membrane</keyword>
<comment type="caution">
    <text evidence="2">The sequence shown here is derived from an EMBL/GenBank/DDBJ whole genome shotgun (WGS) entry which is preliminary data.</text>
</comment>
<accession>A0ABV7X8U1</accession>
<protein>
    <recommendedName>
        <fullName evidence="1">SURF1-like protein</fullName>
    </recommendedName>
</protein>
<gene>
    <name evidence="2" type="ORF">ACFOMD_04050</name>
</gene>
<dbReference type="Proteomes" id="UP001595615">
    <property type="component" value="Unassembled WGS sequence"/>
</dbReference>
<keyword evidence="1" id="KW-0812">Transmembrane</keyword>
<organism evidence="2 3">
    <name type="scientific">Sphingoaurantiacus capsulatus</name>
    <dbReference type="NCBI Taxonomy" id="1771310"/>
    <lineage>
        <taxon>Bacteria</taxon>
        <taxon>Pseudomonadati</taxon>
        <taxon>Pseudomonadota</taxon>
        <taxon>Alphaproteobacteria</taxon>
        <taxon>Sphingomonadales</taxon>
        <taxon>Sphingosinicellaceae</taxon>
        <taxon>Sphingoaurantiacus</taxon>
    </lineage>
</organism>
<comment type="similarity">
    <text evidence="1">Belongs to the SURF1 family.</text>
</comment>
<dbReference type="EMBL" id="JBHRXV010000003">
    <property type="protein sequence ID" value="MFC3711729.1"/>
    <property type="molecule type" value="Genomic_DNA"/>
</dbReference>
<keyword evidence="1" id="KW-1133">Transmembrane helix</keyword>
<dbReference type="Pfam" id="PF02104">
    <property type="entry name" value="SURF1"/>
    <property type="match status" value="1"/>
</dbReference>
<dbReference type="CDD" id="cd06662">
    <property type="entry name" value="SURF1"/>
    <property type="match status" value="1"/>
</dbReference>